<dbReference type="SUPFAM" id="SSF48452">
    <property type="entry name" value="TPR-like"/>
    <property type="match status" value="1"/>
</dbReference>
<dbReference type="Proteomes" id="UP000250275">
    <property type="component" value="Unassembled WGS sequence"/>
</dbReference>
<dbReference type="Pfam" id="PF14852">
    <property type="entry name" value="Fis1_TPR_N"/>
    <property type="match status" value="1"/>
</dbReference>
<dbReference type="InterPro" id="IPR029001">
    <property type="entry name" value="ITPase-like_fam"/>
</dbReference>
<dbReference type="CDD" id="cd12212">
    <property type="entry name" value="Fis1"/>
    <property type="match status" value="1"/>
</dbReference>
<dbReference type="InterPro" id="IPR028058">
    <property type="entry name" value="Fis1_TPR_N"/>
</dbReference>
<evidence type="ECO:0000313" key="4">
    <source>
        <dbReference type="EMBL" id="OAD55405.1"/>
    </source>
</evidence>
<accession>A0A310SLU5</accession>
<dbReference type="Gene3D" id="3.90.950.10">
    <property type="match status" value="1"/>
</dbReference>
<gene>
    <name evidence="4" type="ORF">WN48_04812</name>
</gene>
<dbReference type="PANTHER" id="PTHR43213">
    <property type="entry name" value="BIFUNCTIONAL DTTP/UTP PYROPHOSPHATASE/METHYLTRANSFERASE PROTEIN-RELATED"/>
    <property type="match status" value="1"/>
</dbReference>
<keyword evidence="5" id="KW-1185">Reference proteome</keyword>
<dbReference type="CDD" id="cd00555">
    <property type="entry name" value="Maf"/>
    <property type="match status" value="1"/>
</dbReference>
<dbReference type="EMBL" id="KQ762842">
    <property type="protein sequence ID" value="OAD55405.1"/>
    <property type="molecule type" value="Genomic_DNA"/>
</dbReference>
<dbReference type="PANTHER" id="PTHR43213:SF5">
    <property type="entry name" value="BIFUNCTIONAL DTTP_UTP PYROPHOSPHATASE_METHYLTRANSFERASE PROTEIN-RELATED"/>
    <property type="match status" value="1"/>
</dbReference>
<reference evidence="4 5" key="1">
    <citation type="submission" date="2015-07" db="EMBL/GenBank/DDBJ databases">
        <title>The genome of Eufriesea mexicana.</title>
        <authorList>
            <person name="Pan H."/>
            <person name="Kapheim K."/>
        </authorList>
    </citation>
    <scope>NUCLEOTIDE SEQUENCE [LARGE SCALE GENOMIC DNA]</scope>
    <source>
        <strain evidence="4">0111107269</strain>
        <tissue evidence="4">Whole body</tissue>
    </source>
</reference>
<dbReference type="GO" id="GO:0047429">
    <property type="term" value="F:nucleoside triphosphate diphosphatase activity"/>
    <property type="evidence" value="ECO:0007669"/>
    <property type="project" value="InterPro"/>
</dbReference>
<dbReference type="AlphaFoldDB" id="A0A310SLU5"/>
<keyword evidence="4" id="KW-0808">Transferase</keyword>
<dbReference type="NCBIfam" id="TIGR00172">
    <property type="entry name" value="maf"/>
    <property type="match status" value="1"/>
</dbReference>
<dbReference type="InterPro" id="IPR003697">
    <property type="entry name" value="Maf-like"/>
</dbReference>
<keyword evidence="4" id="KW-0489">Methyltransferase</keyword>
<dbReference type="SUPFAM" id="SSF52972">
    <property type="entry name" value="ITPase-like"/>
    <property type="match status" value="1"/>
</dbReference>
<feature type="compositionally biased region" description="Basic and acidic residues" evidence="3">
    <location>
        <begin position="298"/>
        <end position="315"/>
    </location>
</feature>
<organism evidence="4 5">
    <name type="scientific">Eufriesea mexicana</name>
    <dbReference type="NCBI Taxonomy" id="516756"/>
    <lineage>
        <taxon>Eukaryota</taxon>
        <taxon>Metazoa</taxon>
        <taxon>Ecdysozoa</taxon>
        <taxon>Arthropoda</taxon>
        <taxon>Hexapoda</taxon>
        <taxon>Insecta</taxon>
        <taxon>Pterygota</taxon>
        <taxon>Neoptera</taxon>
        <taxon>Endopterygota</taxon>
        <taxon>Hymenoptera</taxon>
        <taxon>Apocrita</taxon>
        <taxon>Aculeata</taxon>
        <taxon>Apoidea</taxon>
        <taxon>Anthophila</taxon>
        <taxon>Apidae</taxon>
        <taxon>Eufriesea</taxon>
    </lineage>
</organism>
<dbReference type="OrthoDB" id="10267058at2759"/>
<dbReference type="InterPro" id="IPR033745">
    <property type="entry name" value="Fis1_cytosol"/>
</dbReference>
<dbReference type="Pfam" id="PF02545">
    <property type="entry name" value="Maf"/>
    <property type="match status" value="1"/>
</dbReference>
<evidence type="ECO:0000256" key="3">
    <source>
        <dbReference type="SAM" id="MobiDB-lite"/>
    </source>
</evidence>
<feature type="region of interest" description="Disordered" evidence="3">
    <location>
        <begin position="292"/>
        <end position="315"/>
    </location>
</feature>
<proteinExistence type="inferred from homology"/>
<evidence type="ECO:0000256" key="2">
    <source>
        <dbReference type="ARBA" id="ARBA00022801"/>
    </source>
</evidence>
<comment type="cofactor">
    <cofactor evidence="1">
        <name>a divalent metal cation</name>
        <dbReference type="ChEBI" id="CHEBI:60240"/>
    </cofactor>
</comment>
<keyword evidence="2" id="KW-0378">Hydrolase</keyword>
<name>A0A310SLU5_9HYME</name>
<dbReference type="GO" id="GO:0032259">
    <property type="term" value="P:methylation"/>
    <property type="evidence" value="ECO:0007669"/>
    <property type="project" value="UniProtKB-KW"/>
</dbReference>
<dbReference type="InterPro" id="IPR011990">
    <property type="entry name" value="TPR-like_helical_dom_sf"/>
</dbReference>
<protein>
    <submittedName>
        <fullName evidence="4">N-acetylserotonin O-methyltransferase-like protein</fullName>
    </submittedName>
</protein>
<dbReference type="InterPro" id="IPR028061">
    <property type="entry name" value="Fis1_TPR_C"/>
</dbReference>
<evidence type="ECO:0000313" key="5">
    <source>
        <dbReference type="Proteomes" id="UP000250275"/>
    </source>
</evidence>
<dbReference type="Pfam" id="PF14853">
    <property type="entry name" value="Fis1_TPR_C"/>
    <property type="match status" value="1"/>
</dbReference>
<sequence>MLEQTMQVLTTGRIVLASGSPRRYEIVKLLGINVEVVPSKYDENLDRSMYKSIGEYTQDLAKYKVQEVYDRLKEDTISPSLIIGADTLVIRDNVIYGKPKNNSHAFEMLSNLANKEHTVYTGVCLKTPKKEVSFYESTKVKFGNISKEQILTYIKSGEPLDKAGGYGIQGLGACLIEKVDGDFYTKFEHIYNQQLRSSCVTQRAQFEYAWCLVRSKYPADIRKGIMLFEDLCATDSNNEIRDCLYYLAIGNARIKEYTKALSYVRSFLQIEPGNQQVQHLETSRCPKLTTRAKNIKKKREERNHEDHSLQSHRSWETQGSHHLELHTGFPRFSGKQWLASSCSKPIPESKLVPRPELEFSSSTVGNRARESRFKVQSPFSTGVTVEFHRGAPRSPIGYHLEVHNPPLVTRCNDGMTAGFCKLELEKSMSSVVSPTRMLIPLASDRNRDIVGVAGNRISMLSRNELKAPESRNSQVFLITSRATWLPRGLDIRNYDFD</sequence>
<dbReference type="GO" id="GO:0008168">
    <property type="term" value="F:methyltransferase activity"/>
    <property type="evidence" value="ECO:0007669"/>
    <property type="project" value="UniProtKB-KW"/>
</dbReference>
<dbReference type="HAMAP" id="MF_00528">
    <property type="entry name" value="Maf"/>
    <property type="match status" value="1"/>
</dbReference>
<evidence type="ECO:0000256" key="1">
    <source>
        <dbReference type="ARBA" id="ARBA00001968"/>
    </source>
</evidence>